<evidence type="ECO:0000259" key="8">
    <source>
        <dbReference type="PROSITE" id="PS50123"/>
    </source>
</evidence>
<dbReference type="Gene3D" id="3.30.450.20">
    <property type="entry name" value="PAS domain"/>
    <property type="match status" value="2"/>
</dbReference>
<evidence type="ECO:0000313" key="9">
    <source>
        <dbReference type="EMBL" id="CAA9363789.1"/>
    </source>
</evidence>
<feature type="domain" description="PAS" evidence="7">
    <location>
        <begin position="502"/>
        <end position="543"/>
    </location>
</feature>
<evidence type="ECO:0000256" key="2">
    <source>
        <dbReference type="ARBA" id="ARBA00012534"/>
    </source>
</evidence>
<dbReference type="EMBL" id="CADCUE010000307">
    <property type="protein sequence ID" value="CAA9363789.1"/>
    <property type="molecule type" value="Genomic_DNA"/>
</dbReference>
<feature type="coiled-coil region" evidence="6">
    <location>
        <begin position="422"/>
        <end position="491"/>
    </location>
</feature>
<organism evidence="9">
    <name type="scientific">uncultured Frankineae bacterium</name>
    <dbReference type="NCBI Taxonomy" id="437475"/>
    <lineage>
        <taxon>Bacteria</taxon>
        <taxon>Bacillati</taxon>
        <taxon>Actinomycetota</taxon>
        <taxon>Actinomycetes</taxon>
        <taxon>Frankiales</taxon>
        <taxon>environmental samples</taxon>
    </lineage>
</organism>
<keyword evidence="6" id="KW-0175">Coiled coil</keyword>
<evidence type="ECO:0000259" key="7">
    <source>
        <dbReference type="PROSITE" id="PS50112"/>
    </source>
</evidence>
<protein>
    <recommendedName>
        <fullName evidence="2">protein-glutamate O-methyltransferase</fullName>
        <ecNumber evidence="2">2.1.1.80</ecNumber>
    </recommendedName>
</protein>
<dbReference type="InterPro" id="IPR013656">
    <property type="entry name" value="PAS_4"/>
</dbReference>
<evidence type="ECO:0000256" key="1">
    <source>
        <dbReference type="ARBA" id="ARBA00001541"/>
    </source>
</evidence>
<dbReference type="InterPro" id="IPR029063">
    <property type="entry name" value="SAM-dependent_MTases_sf"/>
</dbReference>
<dbReference type="Pfam" id="PF08448">
    <property type="entry name" value="PAS_4"/>
    <property type="match status" value="1"/>
</dbReference>
<name>A0A6J4MT70_9ACTN</name>
<dbReference type="AlphaFoldDB" id="A0A6J4MT70"/>
<evidence type="ECO:0000256" key="6">
    <source>
        <dbReference type="SAM" id="Coils"/>
    </source>
</evidence>
<dbReference type="InterPro" id="IPR022642">
    <property type="entry name" value="CheR_C"/>
</dbReference>
<dbReference type="InterPro" id="IPR000780">
    <property type="entry name" value="CheR_MeTrfase"/>
</dbReference>
<keyword evidence="3 9" id="KW-0489">Methyltransferase</keyword>
<dbReference type="GO" id="GO:0008983">
    <property type="term" value="F:protein-glutamate O-methyltransferase activity"/>
    <property type="evidence" value="ECO:0007669"/>
    <property type="project" value="UniProtKB-EC"/>
</dbReference>
<dbReference type="PROSITE" id="PS50123">
    <property type="entry name" value="CHER"/>
    <property type="match status" value="1"/>
</dbReference>
<dbReference type="InterPro" id="IPR050903">
    <property type="entry name" value="Bact_Chemotaxis_MeTrfase"/>
</dbReference>
<dbReference type="InterPro" id="IPR036804">
    <property type="entry name" value="CheR_N_sf"/>
</dbReference>
<gene>
    <name evidence="9" type="ORF">AVDCRST_MAG16-3299</name>
</gene>
<reference evidence="9" key="1">
    <citation type="submission" date="2020-02" db="EMBL/GenBank/DDBJ databases">
        <authorList>
            <person name="Meier V. D."/>
        </authorList>
    </citation>
    <scope>NUCLEOTIDE SEQUENCE</scope>
    <source>
        <strain evidence="9">AVDCRST_MAG16</strain>
    </source>
</reference>
<dbReference type="InterPro" id="IPR035965">
    <property type="entry name" value="PAS-like_dom_sf"/>
</dbReference>
<dbReference type="GO" id="GO:0032259">
    <property type="term" value="P:methylation"/>
    <property type="evidence" value="ECO:0007669"/>
    <property type="project" value="UniProtKB-KW"/>
</dbReference>
<dbReference type="PANTHER" id="PTHR24422">
    <property type="entry name" value="CHEMOTAXIS PROTEIN METHYLTRANSFERASE"/>
    <property type="match status" value="1"/>
</dbReference>
<dbReference type="PRINTS" id="PR00996">
    <property type="entry name" value="CHERMTFRASE"/>
</dbReference>
<dbReference type="InterPro" id="IPR022641">
    <property type="entry name" value="CheR_N"/>
</dbReference>
<evidence type="ECO:0000256" key="3">
    <source>
        <dbReference type="ARBA" id="ARBA00022603"/>
    </source>
</evidence>
<dbReference type="SUPFAM" id="SSF47757">
    <property type="entry name" value="Chemotaxis receptor methyltransferase CheR, N-terminal domain"/>
    <property type="match status" value="1"/>
</dbReference>
<dbReference type="GO" id="GO:0016301">
    <property type="term" value="F:kinase activity"/>
    <property type="evidence" value="ECO:0007669"/>
    <property type="project" value="UniProtKB-KW"/>
</dbReference>
<keyword evidence="5" id="KW-0949">S-adenosyl-L-methionine</keyword>
<sequence>MRDDVLLDDEFEALLVYLRDQRGADFTGYKRPSLTRLVHRRMRTAGVDTYADYVDLLQVEPSELSALLDVLLINVTAVFRDPGAWAELAESLLPEALSRLDPTEPIRVWSAACATGEEAYSLAMLLHSLLGDEAYRRRVKIYATDIDERALAVARLGRYSAEALEGLSPAQRDTYFEADGTMLRFRADLRTSIIFGRHDLLQDAPISRVVLLSCRNVLMYFTAETQTRVLERFAFALHEHGVLLLGKAEMLLTQSQLFTPVNLPQRIFRPRPRAGAGRLAALAVGGQGRDATLRRAAEAAFVAAPAAQVVLDSGGTVVLLNARAQRDLRLTPEDVGRQFGDLQLSQRPLELRGSVAAVQASGQAVELRDVAWAPTQGEAGRWDIRIAPLTVNDEAQGVHLVFEDISDRHELRQRLGQLDGELTTAYEELQSSSEELETTNEELQSAVEELETTNEELQSTNEELETMNEELQSTNEELQTLNDELRDRTLEVDRVNGFLHGILAGLELAVVVVDTDYRVQLWNGGAERLTGLRSFEAEGRRLLELDLHLPSEQVRAVLRAVVVDAARPGPVDIALVDRFGRAQSRRLTVTPLQRSGGAVQGAVVTLADTPSAPDARTEAVDRTA</sequence>
<dbReference type="CDD" id="cd00130">
    <property type="entry name" value="PAS"/>
    <property type="match status" value="1"/>
</dbReference>
<keyword evidence="4 9" id="KW-0808">Transferase</keyword>
<dbReference type="SUPFAM" id="SSF57997">
    <property type="entry name" value="Tropomyosin"/>
    <property type="match status" value="1"/>
</dbReference>
<dbReference type="PANTHER" id="PTHR24422:SF10">
    <property type="entry name" value="CHEMOTAXIS PROTEIN METHYLTRANSFERASE 2"/>
    <property type="match status" value="1"/>
</dbReference>
<dbReference type="Pfam" id="PF03705">
    <property type="entry name" value="CheR_N"/>
    <property type="match status" value="1"/>
</dbReference>
<proteinExistence type="predicted"/>
<dbReference type="Gene3D" id="3.40.50.150">
    <property type="entry name" value="Vaccinia Virus protein VP39"/>
    <property type="match status" value="1"/>
</dbReference>
<dbReference type="Gene3D" id="1.10.155.10">
    <property type="entry name" value="Chemotaxis receptor methyltransferase CheR, N-terminal domain"/>
    <property type="match status" value="1"/>
</dbReference>
<dbReference type="SUPFAM" id="SSF55785">
    <property type="entry name" value="PYP-like sensor domain (PAS domain)"/>
    <property type="match status" value="2"/>
</dbReference>
<feature type="domain" description="CheR-type methyltransferase" evidence="8">
    <location>
        <begin position="1"/>
        <end position="251"/>
    </location>
</feature>
<dbReference type="Gene3D" id="1.10.287.620">
    <property type="entry name" value="Helix Hairpins"/>
    <property type="match status" value="1"/>
</dbReference>
<dbReference type="InterPro" id="IPR000014">
    <property type="entry name" value="PAS"/>
</dbReference>
<dbReference type="PROSITE" id="PS50112">
    <property type="entry name" value="PAS"/>
    <property type="match status" value="1"/>
</dbReference>
<evidence type="ECO:0000256" key="5">
    <source>
        <dbReference type="ARBA" id="ARBA00022691"/>
    </source>
</evidence>
<dbReference type="Pfam" id="PF01739">
    <property type="entry name" value="CheR"/>
    <property type="match status" value="1"/>
</dbReference>
<dbReference type="EC" id="2.1.1.80" evidence="2"/>
<dbReference type="SUPFAM" id="SSF53335">
    <property type="entry name" value="S-adenosyl-L-methionine-dependent methyltransferases"/>
    <property type="match status" value="1"/>
</dbReference>
<keyword evidence="9" id="KW-0418">Kinase</keyword>
<dbReference type="SMART" id="SM00138">
    <property type="entry name" value="MeTrc"/>
    <property type="match status" value="1"/>
</dbReference>
<evidence type="ECO:0000256" key="4">
    <source>
        <dbReference type="ARBA" id="ARBA00022679"/>
    </source>
</evidence>
<accession>A0A6J4MT70</accession>
<comment type="catalytic activity">
    <reaction evidence="1">
        <text>L-glutamyl-[protein] + S-adenosyl-L-methionine = [protein]-L-glutamate 5-O-methyl ester + S-adenosyl-L-homocysteine</text>
        <dbReference type="Rhea" id="RHEA:24452"/>
        <dbReference type="Rhea" id="RHEA-COMP:10208"/>
        <dbReference type="Rhea" id="RHEA-COMP:10311"/>
        <dbReference type="ChEBI" id="CHEBI:29973"/>
        <dbReference type="ChEBI" id="CHEBI:57856"/>
        <dbReference type="ChEBI" id="CHEBI:59789"/>
        <dbReference type="ChEBI" id="CHEBI:82795"/>
        <dbReference type="EC" id="2.1.1.80"/>
    </reaction>
</comment>
<dbReference type="SMART" id="SM00091">
    <property type="entry name" value="PAS"/>
    <property type="match status" value="2"/>
</dbReference>